<dbReference type="FunFam" id="3.40.366.10:FF:000002">
    <property type="entry name" value="Probable polyketide synthase 2"/>
    <property type="match status" value="1"/>
</dbReference>
<dbReference type="InterPro" id="IPR036736">
    <property type="entry name" value="ACP-like_sf"/>
</dbReference>
<dbReference type="InterPro" id="IPR057326">
    <property type="entry name" value="KR_dom"/>
</dbReference>
<dbReference type="InterPro" id="IPR020806">
    <property type="entry name" value="PKS_PP-bd"/>
</dbReference>
<dbReference type="CDD" id="cd00833">
    <property type="entry name" value="PKS"/>
    <property type="match status" value="3"/>
</dbReference>
<dbReference type="GO" id="GO:0006633">
    <property type="term" value="P:fatty acid biosynthetic process"/>
    <property type="evidence" value="ECO:0007669"/>
    <property type="project" value="InterPro"/>
</dbReference>
<feature type="domain" description="Carrier" evidence="9">
    <location>
        <begin position="1453"/>
        <end position="1530"/>
    </location>
</feature>
<dbReference type="InterPro" id="IPR020841">
    <property type="entry name" value="PKS_Beta-ketoAc_synthase_dom"/>
</dbReference>
<dbReference type="PROSITE" id="PS52004">
    <property type="entry name" value="KS3_2"/>
    <property type="match status" value="3"/>
</dbReference>
<evidence type="ECO:0000256" key="5">
    <source>
        <dbReference type="ARBA" id="ARBA00023194"/>
    </source>
</evidence>
<dbReference type="FunFam" id="3.40.47.10:FF:000019">
    <property type="entry name" value="Polyketide synthase type I"/>
    <property type="match status" value="3"/>
</dbReference>
<dbReference type="GO" id="GO:0031177">
    <property type="term" value="F:phosphopantetheine binding"/>
    <property type="evidence" value="ECO:0007669"/>
    <property type="project" value="InterPro"/>
</dbReference>
<dbReference type="Gene3D" id="1.10.1200.10">
    <property type="entry name" value="ACP-like"/>
    <property type="match status" value="2"/>
</dbReference>
<evidence type="ECO:0000256" key="7">
    <source>
        <dbReference type="ARBA" id="ARBA00023315"/>
    </source>
</evidence>
<dbReference type="SUPFAM" id="SSF47336">
    <property type="entry name" value="ACP-like"/>
    <property type="match status" value="2"/>
</dbReference>
<dbReference type="InterPro" id="IPR014031">
    <property type="entry name" value="Ketoacyl_synth_C"/>
</dbReference>
<dbReference type="InterPro" id="IPR014043">
    <property type="entry name" value="Acyl_transferase_dom"/>
</dbReference>
<dbReference type="Pfam" id="PF16197">
    <property type="entry name" value="KAsynt_C_assoc"/>
    <property type="match status" value="3"/>
</dbReference>
<dbReference type="SMART" id="SM00825">
    <property type="entry name" value="PKS_KS"/>
    <property type="match status" value="3"/>
</dbReference>
<dbReference type="PROSITE" id="PS00606">
    <property type="entry name" value="KS3_1"/>
    <property type="match status" value="3"/>
</dbReference>
<dbReference type="InterPro" id="IPR001227">
    <property type="entry name" value="Ac_transferase_dom_sf"/>
</dbReference>
<feature type="domain" description="Ketosynthase family 3 (KS3)" evidence="10">
    <location>
        <begin position="3106"/>
        <end position="3532"/>
    </location>
</feature>
<dbReference type="InterPro" id="IPR050091">
    <property type="entry name" value="PKS_NRPS_Biosynth_Enz"/>
</dbReference>
<dbReference type="GO" id="GO:0004315">
    <property type="term" value="F:3-oxoacyl-[acyl-carrier-protein] synthase activity"/>
    <property type="evidence" value="ECO:0007669"/>
    <property type="project" value="InterPro"/>
</dbReference>
<evidence type="ECO:0000256" key="8">
    <source>
        <dbReference type="SAM" id="MobiDB-lite"/>
    </source>
</evidence>
<feature type="region of interest" description="Disordered" evidence="8">
    <location>
        <begin position="1973"/>
        <end position="1993"/>
    </location>
</feature>
<comment type="cofactor">
    <cofactor evidence="1">
        <name>pantetheine 4'-phosphate</name>
        <dbReference type="ChEBI" id="CHEBI:47942"/>
    </cofactor>
</comment>
<dbReference type="SUPFAM" id="SSF52151">
    <property type="entry name" value="FabD/lysophospholipase-like"/>
    <property type="match status" value="2"/>
</dbReference>
<dbReference type="InterPro" id="IPR016036">
    <property type="entry name" value="Malonyl_transacylase_ACP-bd"/>
</dbReference>
<evidence type="ECO:0000256" key="4">
    <source>
        <dbReference type="ARBA" id="ARBA00022679"/>
    </source>
</evidence>
<dbReference type="InterPro" id="IPR016039">
    <property type="entry name" value="Thiolase-like"/>
</dbReference>
<dbReference type="InterPro" id="IPR006162">
    <property type="entry name" value="Ppantetheine_attach_site"/>
</dbReference>
<dbReference type="GO" id="GO:0004312">
    <property type="term" value="F:fatty acid synthase activity"/>
    <property type="evidence" value="ECO:0007669"/>
    <property type="project" value="TreeGrafter"/>
</dbReference>
<dbReference type="Gene3D" id="3.40.50.720">
    <property type="entry name" value="NAD(P)-binding Rossmann-like Domain"/>
    <property type="match status" value="2"/>
</dbReference>
<dbReference type="RefSeq" id="WP_212818402.1">
    <property type="nucleotide sequence ID" value="NZ_AP023359.1"/>
</dbReference>
<dbReference type="SUPFAM" id="SSF53901">
    <property type="entry name" value="Thiolase-like"/>
    <property type="match status" value="3"/>
</dbReference>
<dbReference type="Pfam" id="PF08659">
    <property type="entry name" value="KR"/>
    <property type="match status" value="2"/>
</dbReference>
<evidence type="ECO:0000256" key="3">
    <source>
        <dbReference type="ARBA" id="ARBA00022553"/>
    </source>
</evidence>
<sequence>MSTEDEKYVEYLKRTTSELRRTRRRLRELEARDTEPIAIVAMSCRYPGGVDSPEALWDLVRDGADGIGPFPADRGWDLDRLFHPDPDNPGTSYVREGGFVHDAGDFDADLFGISPREALAMDPQQRLLLEASWEVFERAGLPLPAVRGSRTGVFVGAASHGYERVVAQTENGEGHLLTGSAPSVISGRVAYTLGLEGPAVTVDTACSSSLVALHLAAQALRNGDCDLALAGGVTVMPTPGVFVGFSRQRGLATDGRCKAFAAAADGTTWSEGIGLLLVTRLSDAVRRGQPVLAVIRGSAVNQDGASNGLSAPHGPSQERVIRQALAHARISPDQVDVVEAHGTGTRLGDPIEAQALLATYGQERGDGGPLLLGSIKSNIGHTQGAAGVAGVIKMVMAIRYGVVPPTLHVDAPTPEVDWSAGAVSLVTEATPWPAVERPRRAGVSSFGVSGTNAHTIIEQAPEPEAAEPAQDDVPRPSVLVRPVVPVPLSARSDTAVAAQSGRLARWLAAADDARPLDVGWSSATTRTALEHRAVVLAEEPADLLAGLRALAAGSPSGAVVTGSGVRRGPLAVLFSGQGAQRAGMGRELYGAFPVFAAALDEVCGLLPGGLREVLFAGAGSPEADLLDQTAFTQAGLFAVEVALFRLVESFGIVPDYVGGHSIGEVTAAHVAGVLSLADACALVAARGRLMQALPAGGGMLAVAADEVAVRESLAGLVGVGVAAVNGPSAVVVSGDVAALDDLEVFWGDRGVRTRRLRVSHAFHSPLMEPMLADFRATLDRLTFAAPSVPVVSNLTGTIDPDEMRTPDYWVRHVREAVRYADGVAALRTAGVDTFVEVGPRSVLTALHTDLPTGDALTVPVQRGDRPEPHALLHALAELHVHGIPVTWQSWFTDTGATRLDLPTYAFQRRRYWPEATTDADGTPTAERPADADVDFWTAVEQGDLTALAAQVGAENAALDALAPALPVLSAWRRTRQRDALLDGWSYRVAWEPLHPTPVPGLPGRWLVVDTGADDAGVAAALTGAGADVDTLTVAPAVSRRDLAERLRETGERGWTGVVCVLPERDDPLPDAPAVSTGAAVLLTLVQALTDTGLDGRVWCVSRGAVAATAGERIADPWAALAWGLGQVVALEQPDRWGGLVDVPGRVDRAVRETFLALLADGGQDQVAVRASGAYGRRLVPAAAPTGPGWRPSGTVLVTGGTGALGRHVSRWLLEHGAAEVVLASRRGPDAPGAAELVDELAPLGVARAVACDVTDTDAVTALVADLPGLTAVVHTAGVVDDGVLDRMDLDRMRTVLSAKVRATRVLHAATAGRTLDAFVLFSSLAGVIGSAGQANYAAANAYLDAFAAWRRDQGLPATTLAWGAWAEQGMAATDGALTARLTRGGLNPMPGAEAATALGRLVNTDEAALLVADVDWGRLAASRRATRPNPLLGGLPGVPAAPAGTVRSVVVGRSLPQLAELVRVQAAVVLGYPAGQPLPDRTFRDLGFDSLTAVELRNRLTAETGMTLPATLVFDHPTVGELATHLHRLTAGDGPGQLATDGVTFHQEPVAIVAMSCRFPGGVSSPEQLWRLVESGTDAMTLMPGERGWDLAELYHPDPEHPGTSYVREGGFVDGAGEFDPAFFGISPREALAMDPQQRMLLETAWEAFERARIDPTSLRGSRTGVYIGTNGQDYGQLLMVAGGIDENYLATGNSASVISGRLSYTFGLHGPAVTVDTACSSSLVAMHLAAQALQAGECDLALAGGATVMATPGIFVGFSRQRGLATDGRCKPFAAAADGTGWGEGTGLLVLQRLSDAQRDGNPILAVVRGSAVNQDGASNGLTAPNGPAQQRVIRQALANARLTADQIDVVEAHGTGTTLGDPIEAQALIATYGQDRPADRPLWLGSVKSNIGHTQAAAGVAGVIKMVMAMRHGVLPRTLHVDEPTPHVDWSAGTVSLLTEARTWPADGPRRVGVSSFGISGTNVHTILEQAPDEQAPEPDRPDPRPDVAAPAGELPWVLAARTPAALADRARNLRDHLDGVPDAELDDVAWSLATTRAAHEHRAVVLAGGRPDLTAALGRLADGRPAPGTVTGTAGTPGEVVFVFPGQGSQWSGMAARLLDTAPVFAETLHACAAALRPYVDWSLLDVVRGAPDAPSLDRVDVVQPTLFAVGVSLAALWRSYGVHPTTVVGHSQGEIAAAYVAGALTLDDAAAVVALRSKVIVDIAGHGGMLSVATTAAEAAETINGWSGRLALAAVNGPGSVVVSGDGAALDELAAHYTGREVRVRRVTVDYASHSAHVEPLRDRLRELLAGLRPGTADVRFWSTVDNDWLDTAGLDADYWYRNLRQTVRFDEAVRSLTAAGHRTFIEVSAHPVLTMSVQASAELAAAEGVPVTVVGTLRRDEGGLDRFLTSVAEVWAGGATVDWRPAFHGRPARRRDLPTYPFQRQMFWPREIAAPTAAGAARSGGDDPLDTRFWAAVEAGDPAALATELTAAAGGVPEQAVADLLPVLAAWRRRHREQAEIDSWRYRDSWLPVADLVDTPLSGAWWLLSGPDDADDADVVAFCVDALRGQGAQVTRVVLDAERADRAALADLLRARLAQDVAAPAGVLSLLALDETAHPAYPSVPTGFAGTVTLVQALGDAGVRAPLWCLTRGAVSTAPTEALPHPLQQLVWGFGRVAALEHPDRFGGLVDLPVDLDGTTARRLAAVLGGDHDEDQVALRAAGAVARRLLRAPLADTGPVRPWRPSGSALVTGGTGALGGHLARWLAANGAQHLVLLSRRGRQADGIAELEAELAALGARVTVAACDAADRAALAAVIADLPPEYPLTTVVHTSAVLDDSVINSLTMGQVDYALSAKVTAALNLHELTRDLDLSAFILFSSMSGTVGSSGVGNYAPGNAFLNALAEHRRDLGLPATSVAWGAWGGGGMAEGEFGQMLHRHGAPEMDPLRAVTALQQAVEHDETFLTISNIAWDRFLVAFTATRPGQLISEVPDVQRLRAGKSLAAQTEVAESGPTGVLARMTDAERQQALLDLVRDQAATVLKYAGAEAVDPHHAFRDLGFDSVTAVELRNRLATATGLRLPVTLVFDYPTPTGLARHLHEELGGAAATPAQTTSVSRTDDEPIAIVSMACRFPGGADDPERFWQMLHAGRDAVSELPGDRGWDIDRLYDPDPYRSGTSYVRTGAFLYDVADFDAAFFGISPREAVAMDPQQRLMLEVSWEAVERAGVDPGSLRGSRTGVFVGTNGQDYGALLMGSATETEGFAGTGNAASVVSGRVSYALGLEGPAVSVDTACSSSLVAMHMAAASLRSGECDLAIAGGVTVMATPGLFVEFSRQQGLAPDGRCKAFAGGADGTGWGEGAGILLLERLSDARRNGHRVLAVVRGSAVNQDGASNGLTAPNGPSQQRVIRQALASARLSVADVDVVEAHGTGTTLGDPIEAQALLATYGQDRPAGQPLLLGSVKSNIGHTQAAAGVAGVIKMVLAMQHGVVPATLHVDEPSPHIDWSAGAIALATQAQPWPETGRPRRTAISSFGISGTNAHVILEAPAEPTADDPATEGHRDGLLTAPVVMWPLSARSKSALAGQAARLGRHLRERELVDPARVSWSLASTRSVFDHRAVVVGRDVGELLAGLRALAGVLRWGTWCRASLVALVPVRCSCFRVRVRSRWGWRRVWSVRVRCSTRRWLIVSGRWRRGWMWIWCRC</sequence>
<dbReference type="GO" id="GO:0033068">
    <property type="term" value="P:macrolide biosynthetic process"/>
    <property type="evidence" value="ECO:0007669"/>
    <property type="project" value="UniProtKB-ARBA"/>
</dbReference>
<dbReference type="SMART" id="SM00827">
    <property type="entry name" value="PKS_AT"/>
    <property type="match status" value="2"/>
</dbReference>
<dbReference type="FunFam" id="1.10.1200.10:FF:000007">
    <property type="entry name" value="Probable polyketide synthase pks17"/>
    <property type="match status" value="1"/>
</dbReference>
<dbReference type="EMBL" id="AP023359">
    <property type="protein sequence ID" value="BCJ69229.1"/>
    <property type="molecule type" value="Genomic_DNA"/>
</dbReference>
<dbReference type="Gene3D" id="6.10.140.1830">
    <property type="match status" value="1"/>
</dbReference>
<evidence type="ECO:0000259" key="10">
    <source>
        <dbReference type="PROSITE" id="PS52004"/>
    </source>
</evidence>
<dbReference type="SMART" id="SM00822">
    <property type="entry name" value="PKS_KR"/>
    <property type="match status" value="2"/>
</dbReference>
<dbReference type="Gene3D" id="3.40.47.10">
    <property type="match status" value="3"/>
</dbReference>
<evidence type="ECO:0000313" key="11">
    <source>
        <dbReference type="EMBL" id="BCJ69229.1"/>
    </source>
</evidence>
<evidence type="ECO:0008006" key="13">
    <source>
        <dbReference type="Google" id="ProtNLM"/>
    </source>
</evidence>
<protein>
    <recommendedName>
        <fullName evidence="13">Acyl transferase domain-containing protein</fullName>
    </recommendedName>
</protein>
<dbReference type="InterPro" id="IPR013968">
    <property type="entry name" value="PKS_KR"/>
</dbReference>
<keyword evidence="3" id="KW-0597">Phosphoprotein</keyword>
<dbReference type="InterPro" id="IPR041618">
    <property type="entry name" value="PKS_DE"/>
</dbReference>
<dbReference type="SMART" id="SM00823">
    <property type="entry name" value="PKS_PP"/>
    <property type="match status" value="2"/>
</dbReference>
<dbReference type="InterPro" id="IPR016035">
    <property type="entry name" value="Acyl_Trfase/lysoPLipase"/>
</dbReference>
<dbReference type="Pfam" id="PF00109">
    <property type="entry name" value="ketoacyl-synt"/>
    <property type="match status" value="3"/>
</dbReference>
<dbReference type="Gene3D" id="3.40.366.10">
    <property type="entry name" value="Malonyl-Coenzyme A Acyl Carrier Protein, domain 2"/>
    <property type="match status" value="2"/>
</dbReference>
<dbReference type="PANTHER" id="PTHR43775">
    <property type="entry name" value="FATTY ACID SYNTHASE"/>
    <property type="match status" value="1"/>
</dbReference>
<dbReference type="Pfam" id="PF02801">
    <property type="entry name" value="Ketoacyl-synt_C"/>
    <property type="match status" value="3"/>
</dbReference>
<feature type="domain" description="Carrier" evidence="9">
    <location>
        <begin position="3013"/>
        <end position="3088"/>
    </location>
</feature>
<evidence type="ECO:0000256" key="1">
    <source>
        <dbReference type="ARBA" id="ARBA00001957"/>
    </source>
</evidence>
<feature type="domain" description="Ketosynthase family 3 (KS3)" evidence="10">
    <location>
        <begin position="1547"/>
        <end position="1972"/>
    </location>
</feature>
<dbReference type="Pfam" id="PF00550">
    <property type="entry name" value="PP-binding"/>
    <property type="match status" value="2"/>
</dbReference>
<keyword evidence="4" id="KW-0808">Transferase</keyword>
<dbReference type="Pfam" id="PF08990">
    <property type="entry name" value="Docking"/>
    <property type="match status" value="1"/>
</dbReference>
<organism evidence="11 12">
    <name type="scientific">Polymorphospora rubra</name>
    <dbReference type="NCBI Taxonomy" id="338584"/>
    <lineage>
        <taxon>Bacteria</taxon>
        <taxon>Bacillati</taxon>
        <taxon>Actinomycetota</taxon>
        <taxon>Actinomycetes</taxon>
        <taxon>Micromonosporales</taxon>
        <taxon>Micromonosporaceae</taxon>
        <taxon>Polymorphospora</taxon>
    </lineage>
</organism>
<dbReference type="InterPro" id="IPR018201">
    <property type="entry name" value="Ketoacyl_synth_AS"/>
</dbReference>
<keyword evidence="7" id="KW-0012">Acyltransferase</keyword>
<dbReference type="SUPFAM" id="SSF55048">
    <property type="entry name" value="Probable ACP-binding domain of malonyl-CoA ACP transacylase"/>
    <property type="match status" value="2"/>
</dbReference>
<gene>
    <name evidence="11" type="ORF">Prubr_62500</name>
</gene>
<dbReference type="InterPro" id="IPR009081">
    <property type="entry name" value="PP-bd_ACP"/>
</dbReference>
<dbReference type="KEGG" id="pry:Prubr_62500"/>
<dbReference type="SUPFAM" id="SSF51735">
    <property type="entry name" value="NAD(P)-binding Rossmann-fold domains"/>
    <property type="match status" value="4"/>
</dbReference>
<evidence type="ECO:0000313" key="12">
    <source>
        <dbReference type="Proteomes" id="UP000680866"/>
    </source>
</evidence>
<feature type="domain" description="Ketosynthase family 3 (KS3)" evidence="10">
    <location>
        <begin position="34"/>
        <end position="459"/>
    </location>
</feature>
<evidence type="ECO:0000259" key="9">
    <source>
        <dbReference type="PROSITE" id="PS50075"/>
    </source>
</evidence>
<evidence type="ECO:0000256" key="2">
    <source>
        <dbReference type="ARBA" id="ARBA00022450"/>
    </source>
</evidence>
<name>A0A810NAV2_9ACTN</name>
<dbReference type="PANTHER" id="PTHR43775:SF51">
    <property type="entry name" value="INACTIVE PHENOLPHTHIOCEROL SYNTHESIS POLYKETIDE SYNTHASE TYPE I PKS1-RELATED"/>
    <property type="match status" value="1"/>
</dbReference>
<keyword evidence="2" id="KW-0596">Phosphopantetheine</keyword>
<dbReference type="PROSITE" id="PS50075">
    <property type="entry name" value="CARRIER"/>
    <property type="match status" value="2"/>
</dbReference>
<dbReference type="InterPro" id="IPR032821">
    <property type="entry name" value="PKS_assoc"/>
</dbReference>
<dbReference type="Pfam" id="PF18369">
    <property type="entry name" value="PKS_DE"/>
    <property type="match status" value="2"/>
</dbReference>
<dbReference type="Pfam" id="PF00698">
    <property type="entry name" value="Acyl_transf_1"/>
    <property type="match status" value="2"/>
</dbReference>
<dbReference type="PROSITE" id="PS00012">
    <property type="entry name" value="PHOSPHOPANTETHEINE"/>
    <property type="match status" value="2"/>
</dbReference>
<dbReference type="NCBIfam" id="NF045894">
    <property type="entry name" value="PKS_plus_SDR"/>
    <property type="match status" value="2"/>
</dbReference>
<dbReference type="InterPro" id="IPR014030">
    <property type="entry name" value="Ketoacyl_synth_N"/>
</dbReference>
<reference evidence="11" key="1">
    <citation type="submission" date="2020-08" db="EMBL/GenBank/DDBJ databases">
        <title>Whole genome shotgun sequence of Polymorphospora rubra NBRC 101157.</title>
        <authorList>
            <person name="Komaki H."/>
            <person name="Tamura T."/>
        </authorList>
    </citation>
    <scope>NUCLEOTIDE SEQUENCE</scope>
    <source>
        <strain evidence="11">NBRC 101157</strain>
    </source>
</reference>
<dbReference type="Gene3D" id="3.30.70.3290">
    <property type="match status" value="3"/>
</dbReference>
<dbReference type="InterPro" id="IPR036291">
    <property type="entry name" value="NAD(P)-bd_dom_sf"/>
</dbReference>
<keyword evidence="6" id="KW-0511">Multifunctional enzyme</keyword>
<dbReference type="Proteomes" id="UP000680866">
    <property type="component" value="Chromosome"/>
</dbReference>
<accession>A0A810NAV2</accession>
<dbReference type="InterPro" id="IPR015083">
    <property type="entry name" value="NorB/c/GfsB-D-like_docking"/>
</dbReference>
<evidence type="ECO:0000256" key="6">
    <source>
        <dbReference type="ARBA" id="ARBA00023268"/>
    </source>
</evidence>
<dbReference type="SMART" id="SM01294">
    <property type="entry name" value="PKS_PP_betabranch"/>
    <property type="match status" value="2"/>
</dbReference>
<keyword evidence="12" id="KW-1185">Reference proteome</keyword>
<keyword evidence="5" id="KW-0045">Antibiotic biosynthesis</keyword>
<proteinExistence type="predicted"/>
<dbReference type="CDD" id="cd08952">
    <property type="entry name" value="KR_1_SDR_x"/>
    <property type="match status" value="2"/>
</dbReference>